<feature type="transmembrane region" description="Helical" evidence="1">
    <location>
        <begin position="118"/>
        <end position="140"/>
    </location>
</feature>
<keyword evidence="1" id="KW-1133">Transmembrane helix</keyword>
<organism evidence="3 4">
    <name type="scientific">Mycobacterium simiae</name>
    <name type="common">Mycobacterium habana</name>
    <dbReference type="NCBI Taxonomy" id="1784"/>
    <lineage>
        <taxon>Bacteria</taxon>
        <taxon>Bacillati</taxon>
        <taxon>Actinomycetota</taxon>
        <taxon>Actinomycetes</taxon>
        <taxon>Mycobacteriales</taxon>
        <taxon>Mycobacteriaceae</taxon>
        <taxon>Mycobacterium</taxon>
        <taxon>Mycobacterium simiae complex</taxon>
    </lineage>
</organism>
<dbReference type="AlphaFoldDB" id="A0A5B1BJV5"/>
<dbReference type="Gene3D" id="3.90.1720.10">
    <property type="entry name" value="endopeptidase domain like (from Nostoc punctiforme)"/>
    <property type="match status" value="1"/>
</dbReference>
<proteinExistence type="predicted"/>
<keyword evidence="1" id="KW-0472">Membrane</keyword>
<dbReference type="Pfam" id="PF04970">
    <property type="entry name" value="LRAT"/>
    <property type="match status" value="1"/>
</dbReference>
<keyword evidence="3" id="KW-0808">Transferase</keyword>
<dbReference type="PROSITE" id="PS51934">
    <property type="entry name" value="LRAT"/>
    <property type="match status" value="1"/>
</dbReference>
<sequence length="298" mass="29052">MAKGEHIWVTRPLGYTHHGIDCGDGTVIHFTGEPGKKSDAAVARTTIGDFALDSIVHVREYSRKDDVVTVIGRAESKLGSREYNLVTNNCEHFATWCCTGKTASQQVRMVGSLTTSGAAAATSLGTTVGVVSAVGSVAGVSGAGLMSGLATAGHLIGGGAAAGPLALALAPAALSVGAVQIGLRGDKTLPKAENDARRDGRVASVAGAAAAGAGGMAAITVAGTTGLSAAGITSGLAAIGAGVGGGMLAGTVAVAAAPAVVAGTVGLGAYLVSRKIRGIRPRKWTPPPPDCAAPAAPG</sequence>
<dbReference type="InterPro" id="IPR007053">
    <property type="entry name" value="LRAT_dom"/>
</dbReference>
<dbReference type="EMBL" id="VTZN01000177">
    <property type="protein sequence ID" value="KAA1248291.1"/>
    <property type="molecule type" value="Genomic_DNA"/>
</dbReference>
<accession>A0A5B1BJV5</accession>
<dbReference type="PANTHER" id="PTHR46137">
    <property type="entry name" value="OS05G0310600 PROTEIN"/>
    <property type="match status" value="1"/>
</dbReference>
<dbReference type="Proteomes" id="UP000324701">
    <property type="component" value="Unassembled WGS sequence"/>
</dbReference>
<feature type="transmembrane region" description="Helical" evidence="1">
    <location>
        <begin position="247"/>
        <end position="272"/>
    </location>
</feature>
<gene>
    <name evidence="3" type="ORF">F0Q45_21395</name>
</gene>
<dbReference type="RefSeq" id="WP_149655841.1">
    <property type="nucleotide sequence ID" value="NZ_VTZN01000177.1"/>
</dbReference>
<evidence type="ECO:0000313" key="3">
    <source>
        <dbReference type="EMBL" id="KAA1248291.1"/>
    </source>
</evidence>
<comment type="caution">
    <text evidence="3">The sequence shown here is derived from an EMBL/GenBank/DDBJ whole genome shotgun (WGS) entry which is preliminary data.</text>
</comment>
<evidence type="ECO:0000313" key="4">
    <source>
        <dbReference type="Proteomes" id="UP000324701"/>
    </source>
</evidence>
<feature type="domain" description="LRAT" evidence="2">
    <location>
        <begin position="7"/>
        <end position="106"/>
    </location>
</feature>
<evidence type="ECO:0000256" key="1">
    <source>
        <dbReference type="SAM" id="Phobius"/>
    </source>
</evidence>
<keyword evidence="4" id="KW-1185">Reference proteome</keyword>
<dbReference type="OrthoDB" id="9812095at2"/>
<feature type="transmembrane region" description="Helical" evidence="1">
    <location>
        <begin position="160"/>
        <end position="181"/>
    </location>
</feature>
<protein>
    <submittedName>
        <fullName evidence="3">Lecithin retinol acyltransferase family protein</fullName>
    </submittedName>
</protein>
<evidence type="ECO:0000259" key="2">
    <source>
        <dbReference type="PROSITE" id="PS51934"/>
    </source>
</evidence>
<keyword evidence="1" id="KW-0812">Transmembrane</keyword>
<reference evidence="3 4" key="1">
    <citation type="submission" date="2019-09" db="EMBL/GenBank/DDBJ databases">
        <title>Report of infection by Mycobacterium simiae a patient suffering from pulmonary tuberculosis.</title>
        <authorList>
            <person name="Mohanty P.S."/>
            <person name="Bansal A.K."/>
            <person name="Singh H."/>
            <person name="Sharma S."/>
            <person name="Patil S.A."/>
            <person name="Upadhaya P."/>
            <person name="Singh P.K."/>
            <person name="Kumar D."/>
            <person name="Kumar S."/>
            <person name="Singh R.K."/>
            <person name="Chaudhary B."/>
        </authorList>
    </citation>
    <scope>NUCLEOTIDE SEQUENCE [LARGE SCALE GENOMIC DNA]</scope>
    <source>
        <strain evidence="3 4">JAL-560-SIM</strain>
    </source>
</reference>
<dbReference type="PANTHER" id="PTHR46137:SF3">
    <property type="entry name" value="OS05G0310600 PROTEIN"/>
    <property type="match status" value="1"/>
</dbReference>
<dbReference type="GO" id="GO:0016746">
    <property type="term" value="F:acyltransferase activity"/>
    <property type="evidence" value="ECO:0007669"/>
    <property type="project" value="UniProtKB-KW"/>
</dbReference>
<feature type="transmembrane region" description="Helical" evidence="1">
    <location>
        <begin position="202"/>
        <end position="227"/>
    </location>
</feature>
<keyword evidence="3" id="KW-0012">Acyltransferase</keyword>
<name>A0A5B1BJV5_MYCSI</name>